<accession>A0A0A9GDQ1</accession>
<reference evidence="1" key="2">
    <citation type="journal article" date="2015" name="Data Brief">
        <title>Shoot transcriptome of the giant reed, Arundo donax.</title>
        <authorList>
            <person name="Barrero R.A."/>
            <person name="Guerrero F.D."/>
            <person name="Moolhuijzen P."/>
            <person name="Goolsby J.A."/>
            <person name="Tidwell J."/>
            <person name="Bellgard S.E."/>
            <person name="Bellgard M.I."/>
        </authorList>
    </citation>
    <scope>NUCLEOTIDE SEQUENCE</scope>
    <source>
        <tissue evidence="1">Shoot tissue taken approximately 20 cm above the soil surface</tissue>
    </source>
</reference>
<dbReference type="EMBL" id="GBRH01179078">
    <property type="protein sequence ID" value="JAE18818.1"/>
    <property type="molecule type" value="Transcribed_RNA"/>
</dbReference>
<organism evidence="1">
    <name type="scientific">Arundo donax</name>
    <name type="common">Giant reed</name>
    <name type="synonym">Donax arundinaceus</name>
    <dbReference type="NCBI Taxonomy" id="35708"/>
    <lineage>
        <taxon>Eukaryota</taxon>
        <taxon>Viridiplantae</taxon>
        <taxon>Streptophyta</taxon>
        <taxon>Embryophyta</taxon>
        <taxon>Tracheophyta</taxon>
        <taxon>Spermatophyta</taxon>
        <taxon>Magnoliopsida</taxon>
        <taxon>Liliopsida</taxon>
        <taxon>Poales</taxon>
        <taxon>Poaceae</taxon>
        <taxon>PACMAD clade</taxon>
        <taxon>Arundinoideae</taxon>
        <taxon>Arundineae</taxon>
        <taxon>Arundo</taxon>
    </lineage>
</organism>
<name>A0A0A9GDQ1_ARUDO</name>
<proteinExistence type="predicted"/>
<sequence>MCHSFLRALEPFLLPLVFFHTKVPVAVLFQRITSAVFHSKCREKKLIYANASQTPSAIGLPWLACPRAPC</sequence>
<dbReference type="AlphaFoldDB" id="A0A0A9GDQ1"/>
<evidence type="ECO:0000313" key="1">
    <source>
        <dbReference type="EMBL" id="JAE18818.1"/>
    </source>
</evidence>
<reference evidence="1" key="1">
    <citation type="submission" date="2014-09" db="EMBL/GenBank/DDBJ databases">
        <authorList>
            <person name="Magalhaes I.L.F."/>
            <person name="Oliveira U."/>
            <person name="Santos F.R."/>
            <person name="Vidigal T.H.D.A."/>
            <person name="Brescovit A.D."/>
            <person name="Santos A.J."/>
        </authorList>
    </citation>
    <scope>NUCLEOTIDE SEQUENCE</scope>
    <source>
        <tissue evidence="1">Shoot tissue taken approximately 20 cm above the soil surface</tissue>
    </source>
</reference>
<protein>
    <submittedName>
        <fullName evidence="1">Uncharacterized protein</fullName>
    </submittedName>
</protein>